<sequence length="232" mass="25877">MMDVEYNGVLGSSFGIYAKTLPAIPSAVKKESSVEIPGTDGTMFLLEGGYETSEIKVDFNFIGDADQWDERFALAKKWLSARGKFLRLGSDPRYCYKILKVTVDDAEHTSERIGNFKATFLTKDGLRYLCEGLHEQRVEDIGYHAGEESHPVYKILGEGVCTLTVNGKTMTANVGQNLTIDTDRQLAYRSDGTLNNTAVTGNYEDLVLVEGDNKVTITDGFDLKVIPYWRYL</sequence>
<dbReference type="Proteomes" id="UP000008956">
    <property type="component" value="Chromosome"/>
</dbReference>
<dbReference type="AlphaFoldDB" id="D4M599"/>
<dbReference type="EMBL" id="FP929055">
    <property type="protein sequence ID" value="CBL26411.1"/>
    <property type="molecule type" value="Genomic_DNA"/>
</dbReference>
<dbReference type="HOGENOM" id="CLU_091718_3_0_9"/>
<organism evidence="1 2">
    <name type="scientific">[Ruminococcus] torques L2-14</name>
    <dbReference type="NCBI Taxonomy" id="657313"/>
    <lineage>
        <taxon>Bacteria</taxon>
        <taxon>Bacillati</taxon>
        <taxon>Bacillota</taxon>
        <taxon>Clostridia</taxon>
        <taxon>Lachnospirales</taxon>
        <taxon>Lachnospiraceae</taxon>
        <taxon>Mediterraneibacter</taxon>
    </lineage>
</organism>
<proteinExistence type="predicted"/>
<gene>
    <name evidence="1" type="ORF">RTO_18550</name>
</gene>
<dbReference type="KEGG" id="rto:RTO_18550"/>
<reference evidence="1 2" key="1">
    <citation type="submission" date="2010-03" db="EMBL/GenBank/DDBJ databases">
        <title>The genome sequence of Ruminococcus torques L2-14.</title>
        <authorList>
            <consortium name="metaHIT consortium -- http://www.metahit.eu/"/>
            <person name="Pajon A."/>
            <person name="Turner K."/>
            <person name="Parkhill J."/>
            <person name="Duncan S."/>
            <person name="Flint H."/>
        </authorList>
    </citation>
    <scope>NUCLEOTIDE SEQUENCE [LARGE SCALE GENOMIC DNA]</scope>
    <source>
        <strain evidence="1 2">L2-14</strain>
    </source>
</reference>
<accession>D4M599</accession>
<evidence type="ECO:0000313" key="2">
    <source>
        <dbReference type="Proteomes" id="UP000008956"/>
    </source>
</evidence>
<evidence type="ECO:0000313" key="1">
    <source>
        <dbReference type="EMBL" id="CBL26411.1"/>
    </source>
</evidence>
<dbReference type="Gene3D" id="2.40.30.200">
    <property type="match status" value="1"/>
</dbReference>
<protein>
    <submittedName>
        <fullName evidence="1">Phage putative tail component, N-terminal domain</fullName>
    </submittedName>
</protein>
<dbReference type="RefSeq" id="WP_015528999.1">
    <property type="nucleotide sequence ID" value="NC_021015.1"/>
</dbReference>
<dbReference type="PATRIC" id="fig|657313.3.peg.1684"/>
<name>D4M599_9FIRM</name>
<reference evidence="1 2" key="2">
    <citation type="submission" date="2010-03" db="EMBL/GenBank/DDBJ databases">
        <authorList>
            <person name="Pajon A."/>
        </authorList>
    </citation>
    <scope>NUCLEOTIDE SEQUENCE [LARGE SCALE GENOMIC DNA]</scope>
    <source>
        <strain evidence="1 2">L2-14</strain>
    </source>
</reference>